<dbReference type="RefSeq" id="WP_070469237.1">
    <property type="nucleotide sequence ID" value="NZ_UATH01000001.1"/>
</dbReference>
<dbReference type="AlphaFoldDB" id="A0A2X1WNU3"/>
<dbReference type="Pfam" id="PF08666">
    <property type="entry name" value="SAF"/>
    <property type="match status" value="1"/>
</dbReference>
<dbReference type="SMART" id="SM00858">
    <property type="entry name" value="SAF"/>
    <property type="match status" value="1"/>
</dbReference>
<dbReference type="EMBL" id="UATH01000001">
    <property type="protein sequence ID" value="SPY08405.1"/>
    <property type="molecule type" value="Genomic_DNA"/>
</dbReference>
<evidence type="ECO:0000259" key="1">
    <source>
        <dbReference type="SMART" id="SM00858"/>
    </source>
</evidence>
<organism evidence="2 3">
    <name type="scientific">Oligella urethralis</name>
    <dbReference type="NCBI Taxonomy" id="90245"/>
    <lineage>
        <taxon>Bacteria</taxon>
        <taxon>Pseudomonadati</taxon>
        <taxon>Pseudomonadota</taxon>
        <taxon>Betaproteobacteria</taxon>
        <taxon>Burkholderiales</taxon>
        <taxon>Alcaligenaceae</taxon>
        <taxon>Oligella</taxon>
    </lineage>
</organism>
<dbReference type="InterPro" id="IPR013974">
    <property type="entry name" value="SAF"/>
</dbReference>
<dbReference type="Proteomes" id="UP000250242">
    <property type="component" value="Unassembled WGS sequence"/>
</dbReference>
<dbReference type="NCBIfam" id="TIGR03177">
    <property type="entry name" value="pilus_cpaB"/>
    <property type="match status" value="1"/>
</dbReference>
<sequence>MKLQINKKATVVISLAVFAGLLAAWSAQKYINEKVEMLEAQARVETVQRVVAAYDLPEGTRIDSHHVAVRDIPKEWVAGGSILPEEFIHIQGQVVTASLKRGDQLLWANTAHVKSKPFSDKISPGRRAVTIPVDTINSVSGMLVPGDLIDLYVSFEYRRKQITAPLLQGVLVMATGQQSRPGVEPGDVNSRYSTVTLDTAPEEAAKLVAARQAGTITALLRNPTDDKAAQKGVRGDLANMLGIATPPPPIKRKPQVIYGDQNNKKLPNLAINPEVETTTKDDRGVFELPAQEDLVSAWINSLPKTQISEELSLNGPLTEEHEMVLGD</sequence>
<gene>
    <name evidence="2" type="ORF">NCTC11009_01631</name>
</gene>
<name>A0A2X1WNU3_9BURK</name>
<dbReference type="InterPro" id="IPR017592">
    <property type="entry name" value="Pilus_assmbl_Flp-typ_CpaB"/>
</dbReference>
<accession>A0A2X1WNU3</accession>
<reference evidence="2 3" key="1">
    <citation type="submission" date="2018-06" db="EMBL/GenBank/DDBJ databases">
        <authorList>
            <consortium name="Pathogen Informatics"/>
            <person name="Doyle S."/>
        </authorList>
    </citation>
    <scope>NUCLEOTIDE SEQUENCE [LARGE SCALE GENOMIC DNA]</scope>
    <source>
        <strain evidence="2 3">NCTC11009</strain>
    </source>
</reference>
<evidence type="ECO:0000313" key="2">
    <source>
        <dbReference type="EMBL" id="SPY08405.1"/>
    </source>
</evidence>
<protein>
    <submittedName>
        <fullName evidence="2">Flp pilus assembly protein CpaB</fullName>
    </submittedName>
</protein>
<dbReference type="Pfam" id="PF16976">
    <property type="entry name" value="RcpC"/>
    <property type="match status" value="1"/>
</dbReference>
<dbReference type="InterPro" id="IPR031571">
    <property type="entry name" value="RcpC_dom"/>
</dbReference>
<evidence type="ECO:0000313" key="3">
    <source>
        <dbReference type="Proteomes" id="UP000250242"/>
    </source>
</evidence>
<proteinExistence type="predicted"/>
<dbReference type="CDD" id="cd11614">
    <property type="entry name" value="SAF_CpaB_FlgA_like"/>
    <property type="match status" value="1"/>
</dbReference>
<feature type="domain" description="SAF" evidence="1">
    <location>
        <begin position="47"/>
        <end position="111"/>
    </location>
</feature>